<dbReference type="OrthoDB" id="10061772at2759"/>
<keyword evidence="3" id="KW-1185">Reference proteome</keyword>
<feature type="compositionally biased region" description="Polar residues" evidence="1">
    <location>
        <begin position="62"/>
        <end position="80"/>
    </location>
</feature>
<proteinExistence type="predicted"/>
<gene>
    <name evidence="2" type="ORF">PXEA_LOCUS7421</name>
</gene>
<feature type="compositionally biased region" description="Polar residues" evidence="1">
    <location>
        <begin position="367"/>
        <end position="376"/>
    </location>
</feature>
<name>A0A3S5A3F9_9PLAT</name>
<comment type="caution">
    <text evidence="2">The sequence shown here is derived from an EMBL/GenBank/DDBJ whole genome shotgun (WGS) entry which is preliminary data.</text>
</comment>
<organism evidence="2 3">
    <name type="scientific">Protopolystoma xenopodis</name>
    <dbReference type="NCBI Taxonomy" id="117903"/>
    <lineage>
        <taxon>Eukaryota</taxon>
        <taxon>Metazoa</taxon>
        <taxon>Spiralia</taxon>
        <taxon>Lophotrochozoa</taxon>
        <taxon>Platyhelminthes</taxon>
        <taxon>Monogenea</taxon>
        <taxon>Polyopisthocotylea</taxon>
        <taxon>Polystomatidea</taxon>
        <taxon>Polystomatidae</taxon>
        <taxon>Protopolystoma</taxon>
    </lineage>
</organism>
<accession>A0A3S5A3F9</accession>
<feature type="region of interest" description="Disordered" evidence="1">
    <location>
        <begin position="46"/>
        <end position="119"/>
    </location>
</feature>
<dbReference type="Proteomes" id="UP000784294">
    <property type="component" value="Unassembled WGS sequence"/>
</dbReference>
<evidence type="ECO:0000256" key="1">
    <source>
        <dbReference type="SAM" id="MobiDB-lite"/>
    </source>
</evidence>
<protein>
    <submittedName>
        <fullName evidence="2">Uncharacterized protein</fullName>
    </submittedName>
</protein>
<dbReference type="EMBL" id="CAAALY010019585">
    <property type="protein sequence ID" value="VEL13981.1"/>
    <property type="molecule type" value="Genomic_DNA"/>
</dbReference>
<feature type="compositionally biased region" description="Low complexity" evidence="1">
    <location>
        <begin position="81"/>
        <end position="90"/>
    </location>
</feature>
<feature type="non-terminal residue" evidence="2">
    <location>
        <position position="1"/>
    </location>
</feature>
<reference evidence="2" key="1">
    <citation type="submission" date="2018-11" db="EMBL/GenBank/DDBJ databases">
        <authorList>
            <consortium name="Pathogen Informatics"/>
        </authorList>
    </citation>
    <scope>NUCLEOTIDE SEQUENCE</scope>
</reference>
<dbReference type="AlphaFoldDB" id="A0A3S5A3F9"/>
<feature type="region of interest" description="Disordered" evidence="1">
    <location>
        <begin position="367"/>
        <end position="434"/>
    </location>
</feature>
<feature type="compositionally biased region" description="Polar residues" evidence="1">
    <location>
        <begin position="405"/>
        <end position="420"/>
    </location>
</feature>
<evidence type="ECO:0000313" key="2">
    <source>
        <dbReference type="EMBL" id="VEL13981.1"/>
    </source>
</evidence>
<sequence length="534" mass="57418">MASLMIKQGSTGLFAVPSSLAQDMDKNLAILESRHRPAAAFISPSLRGSTAAAGADDDEDSSQLTRTLSSDSGLSSQYGARSSCDSRSSSNGDIASHAGGLHLTPTDGPGANDLTSSTVHSNTSLDTEYAVAELCATVQALPESDPRRRRLIQRFNASNGGLPLMQAHTLSGLKTTVQSVVPNVNANANTSSPQSANINFVRGCNSRKPAELSTMNTTASKTIRSSLRRRLAIRNNIAHCFRSPTTKKTGGIKIDLAQALNTPIPSQAYCFNSSEPFFDDDRYIDFTPIPAEDALRECEFDEVATSLMSISSPTAATTGSSSSPSCSFSGSHSSTSEVALLCCPLVEALTSPFRRLVADRQQLLGHNKTTFHTSGKQIARPRRKTGSEAKTKRLRDSSDFDTPHKTVQSHLDPVTPTSANVCHRPVSPESQAKKSRFDSAVELLEEKENTCLIASQCHLDSTGLNESSDSLVLERSQILDGVYYPVCIQSPYFPHQSGRINSFARREDAGRAKHVILPMSSGLHKHNPKHESAL</sequence>
<feature type="compositionally biased region" description="Basic and acidic residues" evidence="1">
    <location>
        <begin position="385"/>
        <end position="404"/>
    </location>
</feature>
<evidence type="ECO:0000313" key="3">
    <source>
        <dbReference type="Proteomes" id="UP000784294"/>
    </source>
</evidence>